<dbReference type="EMBL" id="ML977329">
    <property type="protein sequence ID" value="KAF2113155.1"/>
    <property type="molecule type" value="Genomic_DNA"/>
</dbReference>
<feature type="compositionally biased region" description="Basic and acidic residues" evidence="1">
    <location>
        <begin position="121"/>
        <end position="130"/>
    </location>
</feature>
<feature type="region of interest" description="Disordered" evidence="1">
    <location>
        <begin position="111"/>
        <end position="153"/>
    </location>
</feature>
<accession>A0A6A5Z141</accession>
<evidence type="ECO:0000256" key="1">
    <source>
        <dbReference type="SAM" id="MobiDB-lite"/>
    </source>
</evidence>
<name>A0A6A5Z141_9PLEO</name>
<evidence type="ECO:0000313" key="2">
    <source>
        <dbReference type="EMBL" id="KAF2113155.1"/>
    </source>
</evidence>
<reference evidence="2" key="1">
    <citation type="journal article" date="2020" name="Stud. Mycol.">
        <title>101 Dothideomycetes genomes: a test case for predicting lifestyles and emergence of pathogens.</title>
        <authorList>
            <person name="Haridas S."/>
            <person name="Albert R."/>
            <person name="Binder M."/>
            <person name="Bloem J."/>
            <person name="Labutti K."/>
            <person name="Salamov A."/>
            <person name="Andreopoulos B."/>
            <person name="Baker S."/>
            <person name="Barry K."/>
            <person name="Bills G."/>
            <person name="Bluhm B."/>
            <person name="Cannon C."/>
            <person name="Castanera R."/>
            <person name="Culley D."/>
            <person name="Daum C."/>
            <person name="Ezra D."/>
            <person name="Gonzalez J."/>
            <person name="Henrissat B."/>
            <person name="Kuo A."/>
            <person name="Liang C."/>
            <person name="Lipzen A."/>
            <person name="Lutzoni F."/>
            <person name="Magnuson J."/>
            <person name="Mondo S."/>
            <person name="Nolan M."/>
            <person name="Ohm R."/>
            <person name="Pangilinan J."/>
            <person name="Park H.-J."/>
            <person name="Ramirez L."/>
            <person name="Alfaro M."/>
            <person name="Sun H."/>
            <person name="Tritt A."/>
            <person name="Yoshinaga Y."/>
            <person name="Zwiers L.-H."/>
            <person name="Turgeon B."/>
            <person name="Goodwin S."/>
            <person name="Spatafora J."/>
            <person name="Crous P."/>
            <person name="Grigoriev I."/>
        </authorList>
    </citation>
    <scope>NUCLEOTIDE SEQUENCE</scope>
    <source>
        <strain evidence="2">CBS 627.86</strain>
    </source>
</reference>
<evidence type="ECO:0000313" key="3">
    <source>
        <dbReference type="Proteomes" id="UP000799770"/>
    </source>
</evidence>
<dbReference type="AlphaFoldDB" id="A0A6A5Z141"/>
<keyword evidence="3" id="KW-1185">Reference proteome</keyword>
<gene>
    <name evidence="2" type="ORF">BDV96DRAFT_579832</name>
</gene>
<dbReference type="Proteomes" id="UP000799770">
    <property type="component" value="Unassembled WGS sequence"/>
</dbReference>
<protein>
    <submittedName>
        <fullName evidence="2">Uncharacterized protein</fullName>
    </submittedName>
</protein>
<feature type="compositionally biased region" description="Polar residues" evidence="1">
    <location>
        <begin position="132"/>
        <end position="143"/>
    </location>
</feature>
<sequence>MGGMSAHHHRTRDVGDEAGQWENIGCAFVIEQLYRFAHLSGSVSYLDDSLHFENSVYNSNTFKPIIPQARPWPIVLPLPAGLEPTIASRNFQDASVPPKSASCAVLYRGTGSCPRQSQRLGTEHSSERSHRQGNTASSPSESAKGTAVRGTMP</sequence>
<organism evidence="2 3">
    <name type="scientific">Lophiotrema nucula</name>
    <dbReference type="NCBI Taxonomy" id="690887"/>
    <lineage>
        <taxon>Eukaryota</taxon>
        <taxon>Fungi</taxon>
        <taxon>Dikarya</taxon>
        <taxon>Ascomycota</taxon>
        <taxon>Pezizomycotina</taxon>
        <taxon>Dothideomycetes</taxon>
        <taxon>Pleosporomycetidae</taxon>
        <taxon>Pleosporales</taxon>
        <taxon>Lophiotremataceae</taxon>
        <taxon>Lophiotrema</taxon>
    </lineage>
</organism>
<proteinExistence type="predicted"/>